<dbReference type="GO" id="GO:0016491">
    <property type="term" value="F:oxidoreductase activity"/>
    <property type="evidence" value="ECO:0007669"/>
    <property type="project" value="UniProtKB-KW"/>
</dbReference>
<keyword evidence="5" id="KW-1185">Reference proteome</keyword>
<dbReference type="InterPro" id="IPR045312">
    <property type="entry name" value="PCBER-like"/>
</dbReference>
<dbReference type="InterPro" id="IPR036291">
    <property type="entry name" value="NAD(P)-bd_dom_sf"/>
</dbReference>
<keyword evidence="1" id="KW-0521">NADP</keyword>
<dbReference type="AlphaFoldDB" id="A0AA39CIZ7"/>
<proteinExistence type="predicted"/>
<dbReference type="InterPro" id="IPR008030">
    <property type="entry name" value="NmrA-like"/>
</dbReference>
<evidence type="ECO:0000256" key="2">
    <source>
        <dbReference type="ARBA" id="ARBA00023002"/>
    </source>
</evidence>
<keyword evidence="2" id="KW-0560">Oxidoreductase</keyword>
<dbReference type="Pfam" id="PF05368">
    <property type="entry name" value="NmrA"/>
    <property type="match status" value="1"/>
</dbReference>
<feature type="domain" description="NmrA-like" evidence="3">
    <location>
        <begin position="9"/>
        <end position="236"/>
    </location>
</feature>
<gene>
    <name evidence="4" type="ORF">H2200_006015</name>
</gene>
<dbReference type="Proteomes" id="UP001172673">
    <property type="component" value="Unassembled WGS sequence"/>
</dbReference>
<dbReference type="Gene3D" id="3.90.25.10">
    <property type="entry name" value="UDP-galactose 4-epimerase, domain 1"/>
    <property type="match status" value="1"/>
</dbReference>
<accession>A0AA39CIZ7</accession>
<evidence type="ECO:0000256" key="1">
    <source>
        <dbReference type="ARBA" id="ARBA00022857"/>
    </source>
</evidence>
<dbReference type="CDD" id="cd05259">
    <property type="entry name" value="PCBER_SDR_a"/>
    <property type="match status" value="1"/>
</dbReference>
<evidence type="ECO:0000313" key="4">
    <source>
        <dbReference type="EMBL" id="KAJ9609687.1"/>
    </source>
</evidence>
<evidence type="ECO:0000259" key="3">
    <source>
        <dbReference type="Pfam" id="PF05368"/>
    </source>
</evidence>
<dbReference type="InterPro" id="IPR051609">
    <property type="entry name" value="NmrA/Isoflavone_reductase-like"/>
</dbReference>
<sequence length="305" mass="32266">MPSNTEIRNVLVIGAAGNLGQIVLPGLLASGAFTVSILTRASTTASFPASATIIKADYDSEEDLVGAFTGQDAIVSTIGGAGFTQQRAFIDAAIKAGVKRFLPSELSSNTRSDAVRKLLPLFEAKQDILDYLKGKEGTGLTWTGLATGPMLDWGLKTGFLGFDLTARKAKIWDGGKTTFSATNEADIAAAVVSVLQHPVETANKYLYVETAAVSQKAILDSLEAATSSTWEVENVNTADSVALGRQLVAQGDFTGNFLLVQASTWGNGQGLRQNFSVDEELANSLLGLPKGDVHQTVRRVIQDIK</sequence>
<dbReference type="PANTHER" id="PTHR47706:SF9">
    <property type="entry name" value="NMRA-LIKE DOMAIN-CONTAINING PROTEIN-RELATED"/>
    <property type="match status" value="1"/>
</dbReference>
<dbReference type="SUPFAM" id="SSF51735">
    <property type="entry name" value="NAD(P)-binding Rossmann-fold domains"/>
    <property type="match status" value="1"/>
</dbReference>
<organism evidence="4 5">
    <name type="scientific">Cladophialophora chaetospira</name>
    <dbReference type="NCBI Taxonomy" id="386627"/>
    <lineage>
        <taxon>Eukaryota</taxon>
        <taxon>Fungi</taxon>
        <taxon>Dikarya</taxon>
        <taxon>Ascomycota</taxon>
        <taxon>Pezizomycotina</taxon>
        <taxon>Eurotiomycetes</taxon>
        <taxon>Chaetothyriomycetidae</taxon>
        <taxon>Chaetothyriales</taxon>
        <taxon>Herpotrichiellaceae</taxon>
        <taxon>Cladophialophora</taxon>
    </lineage>
</organism>
<dbReference type="EMBL" id="JAPDRK010000008">
    <property type="protein sequence ID" value="KAJ9609687.1"/>
    <property type="molecule type" value="Genomic_DNA"/>
</dbReference>
<evidence type="ECO:0000313" key="5">
    <source>
        <dbReference type="Proteomes" id="UP001172673"/>
    </source>
</evidence>
<reference evidence="4" key="1">
    <citation type="submission" date="2022-10" db="EMBL/GenBank/DDBJ databases">
        <title>Culturing micro-colonial fungi from biological soil crusts in the Mojave desert and describing Neophaeococcomyces mojavensis, and introducing the new genera and species Taxawa tesnikishii.</title>
        <authorList>
            <person name="Kurbessoian T."/>
            <person name="Stajich J.E."/>
        </authorList>
    </citation>
    <scope>NUCLEOTIDE SEQUENCE</scope>
    <source>
        <strain evidence="4">TK_41</strain>
    </source>
</reference>
<dbReference type="Gene3D" id="3.40.50.720">
    <property type="entry name" value="NAD(P)-binding Rossmann-like Domain"/>
    <property type="match status" value="1"/>
</dbReference>
<comment type="caution">
    <text evidence="4">The sequence shown here is derived from an EMBL/GenBank/DDBJ whole genome shotgun (WGS) entry which is preliminary data.</text>
</comment>
<name>A0AA39CIZ7_9EURO</name>
<protein>
    <recommendedName>
        <fullName evidence="3">NmrA-like domain-containing protein</fullName>
    </recommendedName>
</protein>
<dbReference type="PANTHER" id="PTHR47706">
    <property type="entry name" value="NMRA-LIKE FAMILY PROTEIN"/>
    <property type="match status" value="1"/>
</dbReference>